<dbReference type="GO" id="GO:0004674">
    <property type="term" value="F:protein serine/threonine kinase activity"/>
    <property type="evidence" value="ECO:0007669"/>
    <property type="project" value="UniProtKB-EC"/>
</dbReference>
<evidence type="ECO:0000256" key="7">
    <source>
        <dbReference type="PROSITE-ProRule" id="PRU10141"/>
    </source>
</evidence>
<dbReference type="SUPFAM" id="SSF56112">
    <property type="entry name" value="Protein kinase-like (PK-like)"/>
    <property type="match status" value="1"/>
</dbReference>
<evidence type="ECO:0000256" key="6">
    <source>
        <dbReference type="ARBA" id="ARBA00022840"/>
    </source>
</evidence>
<feature type="region of interest" description="Disordered" evidence="8">
    <location>
        <begin position="296"/>
        <end position="375"/>
    </location>
</feature>
<gene>
    <name evidence="10" type="ORF">CYFUS_004129</name>
</gene>
<dbReference type="InterPro" id="IPR050660">
    <property type="entry name" value="NEK_Ser/Thr_kinase"/>
</dbReference>
<dbReference type="Gene3D" id="1.10.510.10">
    <property type="entry name" value="Transferase(Phosphotransferase) domain 1"/>
    <property type="match status" value="1"/>
</dbReference>
<dbReference type="GO" id="GO:0005524">
    <property type="term" value="F:ATP binding"/>
    <property type="evidence" value="ECO:0007669"/>
    <property type="project" value="UniProtKB-UniRule"/>
</dbReference>
<feature type="binding site" evidence="7">
    <location>
        <position position="49"/>
    </location>
    <ligand>
        <name>ATP</name>
        <dbReference type="ChEBI" id="CHEBI:30616"/>
    </ligand>
</feature>
<name>A0A250J408_9BACT</name>
<organism evidence="10 11">
    <name type="scientific">Cystobacter fuscus</name>
    <dbReference type="NCBI Taxonomy" id="43"/>
    <lineage>
        <taxon>Bacteria</taxon>
        <taxon>Pseudomonadati</taxon>
        <taxon>Myxococcota</taxon>
        <taxon>Myxococcia</taxon>
        <taxon>Myxococcales</taxon>
        <taxon>Cystobacterineae</taxon>
        <taxon>Archangiaceae</taxon>
        <taxon>Cystobacter</taxon>
    </lineage>
</organism>
<feature type="compositionally biased region" description="Low complexity" evidence="8">
    <location>
        <begin position="428"/>
        <end position="447"/>
    </location>
</feature>
<comment type="similarity">
    <text evidence="1">Belongs to the protein kinase superfamily. NEK Ser/Thr protein kinase family. NIMA subfamily.</text>
</comment>
<dbReference type="RefSeq" id="WP_095986835.1">
    <property type="nucleotide sequence ID" value="NZ_CP022098.1"/>
</dbReference>
<dbReference type="InterPro" id="IPR017441">
    <property type="entry name" value="Protein_kinase_ATP_BS"/>
</dbReference>
<evidence type="ECO:0000256" key="2">
    <source>
        <dbReference type="ARBA" id="ARBA00012513"/>
    </source>
</evidence>
<feature type="compositionally biased region" description="Acidic residues" evidence="8">
    <location>
        <begin position="314"/>
        <end position="324"/>
    </location>
</feature>
<accession>A0A250J408</accession>
<proteinExistence type="inferred from homology"/>
<dbReference type="InterPro" id="IPR011009">
    <property type="entry name" value="Kinase-like_dom_sf"/>
</dbReference>
<evidence type="ECO:0000259" key="9">
    <source>
        <dbReference type="PROSITE" id="PS50011"/>
    </source>
</evidence>
<dbReference type="PANTHER" id="PTHR43671">
    <property type="entry name" value="SERINE/THREONINE-PROTEIN KINASE NEK"/>
    <property type="match status" value="1"/>
</dbReference>
<evidence type="ECO:0000313" key="10">
    <source>
        <dbReference type="EMBL" id="ATB38694.1"/>
    </source>
</evidence>
<dbReference type="PROSITE" id="PS50011">
    <property type="entry name" value="PROTEIN_KINASE_DOM"/>
    <property type="match status" value="1"/>
</dbReference>
<dbReference type="Proteomes" id="UP000217257">
    <property type="component" value="Chromosome"/>
</dbReference>
<feature type="compositionally biased region" description="Low complexity" evidence="8">
    <location>
        <begin position="338"/>
        <end position="347"/>
    </location>
</feature>
<keyword evidence="4 7" id="KW-0547">Nucleotide-binding</keyword>
<dbReference type="EMBL" id="CP022098">
    <property type="protein sequence ID" value="ATB38694.1"/>
    <property type="molecule type" value="Genomic_DNA"/>
</dbReference>
<feature type="domain" description="Protein kinase" evidence="9">
    <location>
        <begin position="22"/>
        <end position="289"/>
    </location>
</feature>
<dbReference type="KEGG" id="cfus:CYFUS_004129"/>
<protein>
    <recommendedName>
        <fullName evidence="2">non-specific serine/threonine protein kinase</fullName>
        <ecNumber evidence="2">2.7.11.1</ecNumber>
    </recommendedName>
</protein>
<evidence type="ECO:0000256" key="3">
    <source>
        <dbReference type="ARBA" id="ARBA00022679"/>
    </source>
</evidence>
<dbReference type="EC" id="2.7.11.1" evidence="2"/>
<dbReference type="AlphaFoldDB" id="A0A250J408"/>
<dbReference type="CDD" id="cd14014">
    <property type="entry name" value="STKc_PknB_like"/>
    <property type="match status" value="1"/>
</dbReference>
<dbReference type="PROSITE" id="PS00107">
    <property type="entry name" value="PROTEIN_KINASE_ATP"/>
    <property type="match status" value="1"/>
</dbReference>
<dbReference type="Pfam" id="PF00069">
    <property type="entry name" value="Pkinase"/>
    <property type="match status" value="1"/>
</dbReference>
<feature type="compositionally biased region" description="Polar residues" evidence="8">
    <location>
        <begin position="448"/>
        <end position="466"/>
    </location>
</feature>
<evidence type="ECO:0000256" key="5">
    <source>
        <dbReference type="ARBA" id="ARBA00022777"/>
    </source>
</evidence>
<evidence type="ECO:0000256" key="8">
    <source>
        <dbReference type="SAM" id="MobiDB-lite"/>
    </source>
</evidence>
<keyword evidence="6 7" id="KW-0067">ATP-binding</keyword>
<reference evidence="10 11" key="1">
    <citation type="submission" date="2017-06" db="EMBL/GenBank/DDBJ databases">
        <title>Sequencing and comparative analysis of myxobacterial genomes.</title>
        <authorList>
            <person name="Rupp O."/>
            <person name="Goesmann A."/>
            <person name="Sogaard-Andersen L."/>
        </authorList>
    </citation>
    <scope>NUCLEOTIDE SEQUENCE [LARGE SCALE GENOMIC DNA]</scope>
    <source>
        <strain evidence="10 11">DSM 52655</strain>
    </source>
</reference>
<keyword evidence="3" id="KW-0808">Transferase</keyword>
<dbReference type="SMART" id="SM00220">
    <property type="entry name" value="S_TKc"/>
    <property type="match status" value="1"/>
</dbReference>
<sequence>MTSEVYVLVICLPEPGAMVGAYRIIEKLGRGGSGHVYKAERGGRFYAIKVLDTLEEGGWSRRELAAMLRLSLDNVVRFKSFDRWPDAEVGYPCIVMEFVPGLSLEDWARRLNPPVRAVLTVFHKVVMALEDIFELGVLHRDIKASNILIREPDGEPVLIDFGFSAVRGDLTRTVPGLLPPGTPEYRSPEAVRFARGETGALTYTYGLSDELWAAGVLLYWLLTDTLPFGSRNTPGLNDRIRLETPLAPHVLNPRVPEAVGRLCLRMLEKEPRARFQTHEALLVALEELLAGSEGEVSWDQPLIDPGPPRLEGEGGSDPEGEESGFPERAPGRRRGRGAWEARAGPGALPAGEMASRVRSVAEPTGGQGVPGGKETPRWTWRWVLLGLVLAVCAVALWHRAFAPPVTSTQGWETEQAVFVHEMARAGEPSQAQPDAAPDRAQPPASSQTPMSHSADVHQTPSWQSNPPRGGAGRSCWKTAALGALAGAALEGCTGATAPQVRPSPPPVIECPAGWQDTHELFGLERMNVTAVQLGRDGVIGKSVEVKEGPFTVVLDETWNEMPRGTVFTGTLKFGENRFGKDRIFARFDEARTPQGRRHPLCAQAYLYSEADFCEHSGAGYCPAPGSTPGHWRLHERFYVAPTKSFGEEE</sequence>
<feature type="region of interest" description="Disordered" evidence="8">
    <location>
        <begin position="425"/>
        <end position="473"/>
    </location>
</feature>
<dbReference type="InterPro" id="IPR000719">
    <property type="entry name" value="Prot_kinase_dom"/>
</dbReference>
<dbReference type="InterPro" id="IPR008271">
    <property type="entry name" value="Ser/Thr_kinase_AS"/>
</dbReference>
<dbReference type="PROSITE" id="PS00108">
    <property type="entry name" value="PROTEIN_KINASE_ST"/>
    <property type="match status" value="1"/>
</dbReference>
<evidence type="ECO:0000256" key="4">
    <source>
        <dbReference type="ARBA" id="ARBA00022741"/>
    </source>
</evidence>
<evidence type="ECO:0000313" key="11">
    <source>
        <dbReference type="Proteomes" id="UP000217257"/>
    </source>
</evidence>
<keyword evidence="5 10" id="KW-0418">Kinase</keyword>
<dbReference type="PANTHER" id="PTHR43671:SF13">
    <property type="entry name" value="SERINE_THREONINE-PROTEIN KINASE NEK2"/>
    <property type="match status" value="1"/>
</dbReference>
<evidence type="ECO:0000256" key="1">
    <source>
        <dbReference type="ARBA" id="ARBA00010886"/>
    </source>
</evidence>